<feature type="domain" description="Peptidase S9 prolyl oligopeptidase catalytic" evidence="2">
    <location>
        <begin position="225"/>
        <end position="303"/>
    </location>
</feature>
<dbReference type="GO" id="GO:0008236">
    <property type="term" value="F:serine-type peptidase activity"/>
    <property type="evidence" value="ECO:0007669"/>
    <property type="project" value="InterPro"/>
</dbReference>
<dbReference type="Pfam" id="PF07859">
    <property type="entry name" value="Abhydrolase_3"/>
    <property type="match status" value="1"/>
</dbReference>
<organism evidence="4 5">
    <name type="scientific">Kwoniella dendrophila CBS 6074</name>
    <dbReference type="NCBI Taxonomy" id="1295534"/>
    <lineage>
        <taxon>Eukaryota</taxon>
        <taxon>Fungi</taxon>
        <taxon>Dikarya</taxon>
        <taxon>Basidiomycota</taxon>
        <taxon>Agaricomycotina</taxon>
        <taxon>Tremellomycetes</taxon>
        <taxon>Tremellales</taxon>
        <taxon>Cryptococcaceae</taxon>
        <taxon>Kwoniella</taxon>
    </lineage>
</organism>
<dbReference type="InterPro" id="IPR050300">
    <property type="entry name" value="GDXG_lipolytic_enzyme"/>
</dbReference>
<reference evidence="4 5" key="1">
    <citation type="submission" date="2024-01" db="EMBL/GenBank/DDBJ databases">
        <title>Comparative genomics of Cryptococcus and Kwoniella reveals pathogenesis evolution and contrasting modes of karyotype evolution via chromosome fusion or intercentromeric recombination.</title>
        <authorList>
            <person name="Coelho M.A."/>
            <person name="David-Palma M."/>
            <person name="Shea T."/>
            <person name="Bowers K."/>
            <person name="McGinley-Smith S."/>
            <person name="Mohammad A.W."/>
            <person name="Gnirke A."/>
            <person name="Yurkov A.M."/>
            <person name="Nowrousian M."/>
            <person name="Sun S."/>
            <person name="Cuomo C.A."/>
            <person name="Heitman J."/>
        </authorList>
    </citation>
    <scope>NUCLEOTIDE SEQUENCE [LARGE SCALE GENOMIC DNA]</scope>
    <source>
        <strain evidence="4 5">CBS 6074</strain>
    </source>
</reference>
<dbReference type="PANTHER" id="PTHR48081">
    <property type="entry name" value="AB HYDROLASE SUPERFAMILY PROTEIN C4A8.06C"/>
    <property type="match status" value="1"/>
</dbReference>
<sequence>MGKRPWVFWIHGGAWIYGQHYHPNPWVIPAFRSLSYHIVSITYRFIPQVGVDEISSDTSLAYEWCKKNLGSILGEDNIDLGNYISAGESAGGSLCLWSGNHFKPKPKVVLTLYATSFFDDPYYSKPFERMTLPNFGTSEFKIVNVLMKDTNNPKNAVVTNPYTLDLPSFKSIEDLALYLGLDLNDNYHQNFFNKNKIEKFFERSDFNLYLWKNGISQSIIFRKKYFDENPQIEYGYGYQREMEKLSAMYFIKDNEFDYPPTILIHGKKDNAVPLHQSTNLGKKLKKMNIPLKEIYVQGKKHMFDVNISGPEDPLWDVVVVPVIQFVKDHIEVTQPRVVVDKPYRQARL</sequence>
<evidence type="ECO:0008006" key="6">
    <source>
        <dbReference type="Google" id="ProtNLM"/>
    </source>
</evidence>
<gene>
    <name evidence="4" type="ORF">L201_006011</name>
</gene>
<keyword evidence="1" id="KW-0378">Hydrolase</keyword>
<dbReference type="AlphaFoldDB" id="A0AAX4K2T3"/>
<evidence type="ECO:0000259" key="3">
    <source>
        <dbReference type="Pfam" id="PF07859"/>
    </source>
</evidence>
<dbReference type="EMBL" id="CP144105">
    <property type="protein sequence ID" value="WWC91070.1"/>
    <property type="molecule type" value="Genomic_DNA"/>
</dbReference>
<dbReference type="RefSeq" id="XP_066077833.1">
    <property type="nucleotide sequence ID" value="XM_066221736.1"/>
</dbReference>
<dbReference type="GO" id="GO:0006508">
    <property type="term" value="P:proteolysis"/>
    <property type="evidence" value="ECO:0007669"/>
    <property type="project" value="InterPro"/>
</dbReference>
<proteinExistence type="predicted"/>
<evidence type="ECO:0000256" key="1">
    <source>
        <dbReference type="ARBA" id="ARBA00022801"/>
    </source>
</evidence>
<dbReference type="Gene3D" id="3.40.50.1820">
    <property type="entry name" value="alpha/beta hydrolase"/>
    <property type="match status" value="1"/>
</dbReference>
<accession>A0AAX4K2T3</accession>
<dbReference type="SUPFAM" id="SSF53474">
    <property type="entry name" value="alpha/beta-Hydrolases"/>
    <property type="match status" value="1"/>
</dbReference>
<dbReference type="Proteomes" id="UP001355207">
    <property type="component" value="Chromosome 8"/>
</dbReference>
<dbReference type="InterPro" id="IPR013094">
    <property type="entry name" value="AB_hydrolase_3"/>
</dbReference>
<evidence type="ECO:0000259" key="2">
    <source>
        <dbReference type="Pfam" id="PF00326"/>
    </source>
</evidence>
<name>A0AAX4K2T3_9TREE</name>
<dbReference type="GeneID" id="91096681"/>
<feature type="domain" description="Alpha/beta hydrolase fold-3" evidence="3">
    <location>
        <begin position="7"/>
        <end position="115"/>
    </location>
</feature>
<evidence type="ECO:0000313" key="4">
    <source>
        <dbReference type="EMBL" id="WWC91070.1"/>
    </source>
</evidence>
<dbReference type="InterPro" id="IPR029058">
    <property type="entry name" value="AB_hydrolase_fold"/>
</dbReference>
<dbReference type="Pfam" id="PF00326">
    <property type="entry name" value="Peptidase_S9"/>
    <property type="match status" value="1"/>
</dbReference>
<protein>
    <recommendedName>
        <fullName evidence="6">Alpha/beta hydrolase fold-3 domain-containing protein</fullName>
    </recommendedName>
</protein>
<keyword evidence="5" id="KW-1185">Reference proteome</keyword>
<evidence type="ECO:0000313" key="5">
    <source>
        <dbReference type="Proteomes" id="UP001355207"/>
    </source>
</evidence>
<dbReference type="InterPro" id="IPR001375">
    <property type="entry name" value="Peptidase_S9_cat"/>
</dbReference>